<gene>
    <name evidence="1" type="ORF">BDN72DRAFT_905510</name>
</gene>
<dbReference type="EMBL" id="ML208886">
    <property type="protein sequence ID" value="TFK59824.1"/>
    <property type="molecule type" value="Genomic_DNA"/>
</dbReference>
<reference evidence="1 2" key="1">
    <citation type="journal article" date="2019" name="Nat. Ecol. Evol.">
        <title>Megaphylogeny resolves global patterns of mushroom evolution.</title>
        <authorList>
            <person name="Varga T."/>
            <person name="Krizsan K."/>
            <person name="Foldi C."/>
            <person name="Dima B."/>
            <person name="Sanchez-Garcia M."/>
            <person name="Sanchez-Ramirez S."/>
            <person name="Szollosi G.J."/>
            <person name="Szarkandi J.G."/>
            <person name="Papp V."/>
            <person name="Albert L."/>
            <person name="Andreopoulos W."/>
            <person name="Angelini C."/>
            <person name="Antonin V."/>
            <person name="Barry K.W."/>
            <person name="Bougher N.L."/>
            <person name="Buchanan P."/>
            <person name="Buyck B."/>
            <person name="Bense V."/>
            <person name="Catcheside P."/>
            <person name="Chovatia M."/>
            <person name="Cooper J."/>
            <person name="Damon W."/>
            <person name="Desjardin D."/>
            <person name="Finy P."/>
            <person name="Geml J."/>
            <person name="Haridas S."/>
            <person name="Hughes K."/>
            <person name="Justo A."/>
            <person name="Karasinski D."/>
            <person name="Kautmanova I."/>
            <person name="Kiss B."/>
            <person name="Kocsube S."/>
            <person name="Kotiranta H."/>
            <person name="LaButti K.M."/>
            <person name="Lechner B.E."/>
            <person name="Liimatainen K."/>
            <person name="Lipzen A."/>
            <person name="Lukacs Z."/>
            <person name="Mihaltcheva S."/>
            <person name="Morgado L.N."/>
            <person name="Niskanen T."/>
            <person name="Noordeloos M.E."/>
            <person name="Ohm R.A."/>
            <person name="Ortiz-Santana B."/>
            <person name="Ovrebo C."/>
            <person name="Racz N."/>
            <person name="Riley R."/>
            <person name="Savchenko A."/>
            <person name="Shiryaev A."/>
            <person name="Soop K."/>
            <person name="Spirin V."/>
            <person name="Szebenyi C."/>
            <person name="Tomsovsky M."/>
            <person name="Tulloss R.E."/>
            <person name="Uehling J."/>
            <person name="Grigoriev I.V."/>
            <person name="Vagvolgyi C."/>
            <person name="Papp T."/>
            <person name="Martin F.M."/>
            <person name="Miettinen O."/>
            <person name="Hibbett D.S."/>
            <person name="Nagy L.G."/>
        </authorList>
    </citation>
    <scope>NUCLEOTIDE SEQUENCE [LARGE SCALE GENOMIC DNA]</scope>
    <source>
        <strain evidence="1 2">NL-1719</strain>
    </source>
</reference>
<sequence>MTAVNGLSHQTSRTTVPLPTRAALAKMTKRDVWHAKDKSKFHRGDFVYVIHEDMKEEDRSSDPDKYWKARIKSFHEDKKTKNTWAVVEWMYSFEDIRVIELSGVKAVHGVRFAMNHLEMIEFDDSLAILKEIESSSWFYRWTLHLNSQNPAQAEVKGLNLTCNCLTLYQPLGPNSNIAYGKEAGKG</sequence>
<dbReference type="Proteomes" id="UP000308600">
    <property type="component" value="Unassembled WGS sequence"/>
</dbReference>
<evidence type="ECO:0000313" key="2">
    <source>
        <dbReference type="Proteomes" id="UP000308600"/>
    </source>
</evidence>
<organism evidence="1 2">
    <name type="scientific">Pluteus cervinus</name>
    <dbReference type="NCBI Taxonomy" id="181527"/>
    <lineage>
        <taxon>Eukaryota</taxon>
        <taxon>Fungi</taxon>
        <taxon>Dikarya</taxon>
        <taxon>Basidiomycota</taxon>
        <taxon>Agaricomycotina</taxon>
        <taxon>Agaricomycetes</taxon>
        <taxon>Agaricomycetidae</taxon>
        <taxon>Agaricales</taxon>
        <taxon>Pluteineae</taxon>
        <taxon>Pluteaceae</taxon>
        <taxon>Pluteus</taxon>
    </lineage>
</organism>
<protein>
    <submittedName>
        <fullName evidence="1">Uncharacterized protein</fullName>
    </submittedName>
</protein>
<keyword evidence="2" id="KW-1185">Reference proteome</keyword>
<accession>A0ACD3A3F9</accession>
<name>A0ACD3A3F9_9AGAR</name>
<proteinExistence type="predicted"/>
<evidence type="ECO:0000313" key="1">
    <source>
        <dbReference type="EMBL" id="TFK59824.1"/>
    </source>
</evidence>